<evidence type="ECO:0000313" key="18">
    <source>
        <dbReference type="Proteomes" id="UP000694845"/>
    </source>
</evidence>
<evidence type="ECO:0000256" key="15">
    <source>
        <dbReference type="ARBA" id="ARBA00047273"/>
    </source>
</evidence>
<dbReference type="PANTHER" id="PTHR21420">
    <property type="entry name" value="GDP-FUCOSE PROTEIN O-FUCOSYLTRANSFERASE 1"/>
    <property type="match status" value="1"/>
</dbReference>
<evidence type="ECO:0000256" key="17">
    <source>
        <dbReference type="SAM" id="SignalP"/>
    </source>
</evidence>
<comment type="similarity">
    <text evidence="3">Belongs to the glycosyltransferase 65 family.</text>
</comment>
<evidence type="ECO:0000256" key="4">
    <source>
        <dbReference type="ARBA" id="ARBA00012196"/>
    </source>
</evidence>
<name>A0A8B7XPT1_ACAPL</name>
<dbReference type="Gene3D" id="3.40.50.11350">
    <property type="match status" value="1"/>
</dbReference>
<evidence type="ECO:0000256" key="2">
    <source>
        <dbReference type="ARBA" id="ARBA00004922"/>
    </source>
</evidence>
<feature type="signal peptide" evidence="17">
    <location>
        <begin position="1"/>
        <end position="25"/>
    </location>
</feature>
<keyword evidence="8" id="KW-0256">Endoplasmic reticulum</keyword>
<sequence length="442" mass="49494">MGVFWGNWGVVSIVVLVANTDAAEGSINSPQDNLNLAGDGQFCDAAAQPCPGQRLHRSKGAGVRGAGEGEFDWAGQDEELAHDHVTKDGWDGNGYITFCPCMGNFGNQIEQYLGAIALAKVVNRTLILPPFYHVYHRARQLQNVPFTDLFQLGALRQFHRVIPVHDFLTILAPEHWPAGQRRGYAYPFGGECSLTQSKYFYKDLNPPVVFDDCVPCKLRFDVNFSADERAKGAIKNLWSNSFSPQSHPVLAFNGPIGIFPMIAGNRYLQKYLRWADTAYFAVAQVYISETFGKDIWVAIHLRNGEDWVKACKTDLSTLAYMMASPQCHEKKIGAVTKDLCLPSIPHMLELTLQVFQDVKAKHLFIATDKHPHLQEFRMLLHPLGVSVHHLNPDIPQVDLMILGQADFFIGTCTSSFTSFVKRERDANGKPSIFWGQEYKGFQ</sequence>
<evidence type="ECO:0000256" key="6">
    <source>
        <dbReference type="ARBA" id="ARBA00022676"/>
    </source>
</evidence>
<feature type="chain" id="PRO_5034427114" description="GDP-fucose protein O-fucosyltransferase 1" evidence="17">
    <location>
        <begin position="26"/>
        <end position="442"/>
    </location>
</feature>
<evidence type="ECO:0000256" key="3">
    <source>
        <dbReference type="ARBA" id="ARBA00010626"/>
    </source>
</evidence>
<evidence type="ECO:0000256" key="7">
    <source>
        <dbReference type="ARBA" id="ARBA00022679"/>
    </source>
</evidence>
<organism evidence="18 19">
    <name type="scientific">Acanthaster planci</name>
    <name type="common">Crown-of-thorns starfish</name>
    <dbReference type="NCBI Taxonomy" id="133434"/>
    <lineage>
        <taxon>Eukaryota</taxon>
        <taxon>Metazoa</taxon>
        <taxon>Echinodermata</taxon>
        <taxon>Eleutherozoa</taxon>
        <taxon>Asterozoa</taxon>
        <taxon>Asteroidea</taxon>
        <taxon>Valvatacea</taxon>
        <taxon>Valvatida</taxon>
        <taxon>Acanthasteridae</taxon>
        <taxon>Acanthaster</taxon>
    </lineage>
</organism>
<dbReference type="InterPro" id="IPR019378">
    <property type="entry name" value="GDP-Fuc_O-FucTrfase"/>
</dbReference>
<dbReference type="Proteomes" id="UP000694845">
    <property type="component" value="Unplaced"/>
</dbReference>
<evidence type="ECO:0000256" key="16">
    <source>
        <dbReference type="ARBA" id="ARBA00048647"/>
    </source>
</evidence>
<proteinExistence type="inferred from homology"/>
<dbReference type="PANTHER" id="PTHR21420:SF9">
    <property type="entry name" value="GDP-FUCOSE PROTEIN O-FUCOSYLTRANSFERASE 1"/>
    <property type="match status" value="1"/>
</dbReference>
<keyword evidence="13" id="KW-0119">Carbohydrate metabolism</keyword>
<evidence type="ECO:0000256" key="10">
    <source>
        <dbReference type="ARBA" id="ARBA00023157"/>
    </source>
</evidence>
<protein>
    <recommendedName>
        <fullName evidence="5">GDP-fucose protein O-fucosyltransferase 1</fullName>
        <ecNumber evidence="4">2.4.1.221</ecNumber>
    </recommendedName>
    <alternativeName>
        <fullName evidence="14">Peptide-O-fucosyltransferase 1</fullName>
    </alternativeName>
</protein>
<evidence type="ECO:0000256" key="13">
    <source>
        <dbReference type="ARBA" id="ARBA00023277"/>
    </source>
</evidence>
<dbReference type="GO" id="GO:0007219">
    <property type="term" value="P:Notch signaling pathway"/>
    <property type="evidence" value="ECO:0007669"/>
    <property type="project" value="UniProtKB-KW"/>
</dbReference>
<dbReference type="AlphaFoldDB" id="A0A8B7XPT1"/>
<dbReference type="OrthoDB" id="10050276at2759"/>
<evidence type="ECO:0000256" key="9">
    <source>
        <dbReference type="ARBA" id="ARBA00022976"/>
    </source>
</evidence>
<dbReference type="InterPro" id="IPR039922">
    <property type="entry name" value="POFUT1"/>
</dbReference>
<dbReference type="GO" id="GO:0005783">
    <property type="term" value="C:endoplasmic reticulum"/>
    <property type="evidence" value="ECO:0007669"/>
    <property type="project" value="UniProtKB-SubCell"/>
</dbReference>
<evidence type="ECO:0000256" key="1">
    <source>
        <dbReference type="ARBA" id="ARBA00004240"/>
    </source>
</evidence>
<keyword evidence="7" id="KW-0808">Transferase</keyword>
<keyword evidence="17" id="KW-0732">Signal</keyword>
<keyword evidence="18" id="KW-1185">Reference proteome</keyword>
<evidence type="ECO:0000256" key="14">
    <source>
        <dbReference type="ARBA" id="ARBA00033080"/>
    </source>
</evidence>
<evidence type="ECO:0000256" key="11">
    <source>
        <dbReference type="ARBA" id="ARBA00023180"/>
    </source>
</evidence>
<keyword evidence="11" id="KW-0325">Glycoprotein</keyword>
<evidence type="ECO:0000256" key="12">
    <source>
        <dbReference type="ARBA" id="ARBA00023253"/>
    </source>
</evidence>
<dbReference type="CDD" id="cd11302">
    <property type="entry name" value="O-FucT-1"/>
    <property type="match status" value="1"/>
</dbReference>
<evidence type="ECO:0000313" key="19">
    <source>
        <dbReference type="RefSeq" id="XP_022082828.1"/>
    </source>
</evidence>
<keyword evidence="9" id="KW-0914">Notch signaling pathway</keyword>
<comment type="subcellular location">
    <subcellularLocation>
        <location evidence="1">Endoplasmic reticulum</location>
    </subcellularLocation>
</comment>
<dbReference type="KEGG" id="aplc:110975041"/>
<keyword evidence="10" id="KW-1015">Disulfide bond</keyword>
<dbReference type="Pfam" id="PF10250">
    <property type="entry name" value="O-FucT"/>
    <property type="match status" value="1"/>
</dbReference>
<dbReference type="GO" id="GO:0046922">
    <property type="term" value="F:peptide-O-fucosyltransferase activity"/>
    <property type="evidence" value="ECO:0007669"/>
    <property type="project" value="UniProtKB-EC"/>
</dbReference>
<keyword evidence="6" id="KW-0328">Glycosyltransferase</keyword>
<dbReference type="GO" id="GO:0008593">
    <property type="term" value="P:regulation of Notch signaling pathway"/>
    <property type="evidence" value="ECO:0007669"/>
    <property type="project" value="TreeGrafter"/>
</dbReference>
<dbReference type="RefSeq" id="XP_022082828.1">
    <property type="nucleotide sequence ID" value="XM_022227136.1"/>
</dbReference>
<evidence type="ECO:0000256" key="8">
    <source>
        <dbReference type="ARBA" id="ARBA00022824"/>
    </source>
</evidence>
<evidence type="ECO:0000256" key="5">
    <source>
        <dbReference type="ARBA" id="ARBA00021745"/>
    </source>
</evidence>
<dbReference type="UniPathway" id="UPA00378"/>
<dbReference type="EC" id="2.4.1.221" evidence="4"/>
<accession>A0A8B7XPT1</accession>
<dbReference type="OMA" id="SPQCHEK"/>
<comment type="pathway">
    <text evidence="2">Protein modification; protein glycosylation.</text>
</comment>
<dbReference type="GeneID" id="110975041"/>
<comment type="catalytic activity">
    <reaction evidence="16">
        <text>L-seryl-[protein] + GDP-beta-L-fucose = 3-O-(alpha-L-fucosyl)-L-seryl-[protein] + GDP + H(+)</text>
        <dbReference type="Rhea" id="RHEA:63644"/>
        <dbReference type="Rhea" id="RHEA-COMP:9863"/>
        <dbReference type="Rhea" id="RHEA-COMP:17914"/>
        <dbReference type="ChEBI" id="CHEBI:15378"/>
        <dbReference type="ChEBI" id="CHEBI:29999"/>
        <dbReference type="ChEBI" id="CHEBI:57273"/>
        <dbReference type="ChEBI" id="CHEBI:58189"/>
        <dbReference type="ChEBI" id="CHEBI:189632"/>
        <dbReference type="EC" id="2.4.1.221"/>
    </reaction>
    <physiologicalReaction direction="left-to-right" evidence="16">
        <dbReference type="Rhea" id="RHEA:63645"/>
    </physiologicalReaction>
</comment>
<dbReference type="GO" id="GO:0006004">
    <property type="term" value="P:fucose metabolic process"/>
    <property type="evidence" value="ECO:0007669"/>
    <property type="project" value="UniProtKB-KW"/>
</dbReference>
<comment type="catalytic activity">
    <reaction evidence="15">
        <text>L-threonyl-[protein] + GDP-beta-L-fucose = 3-O-(alpha-L-fucosyl)-L-threonyl-[protein] + GDP + H(+)</text>
        <dbReference type="Rhea" id="RHEA:70491"/>
        <dbReference type="Rhea" id="RHEA-COMP:11060"/>
        <dbReference type="Rhea" id="RHEA-COMP:17915"/>
        <dbReference type="ChEBI" id="CHEBI:15378"/>
        <dbReference type="ChEBI" id="CHEBI:30013"/>
        <dbReference type="ChEBI" id="CHEBI:57273"/>
        <dbReference type="ChEBI" id="CHEBI:58189"/>
        <dbReference type="ChEBI" id="CHEBI:189631"/>
        <dbReference type="EC" id="2.4.1.221"/>
    </reaction>
    <physiologicalReaction direction="left-to-right" evidence="15">
        <dbReference type="Rhea" id="RHEA:70492"/>
    </physiologicalReaction>
</comment>
<dbReference type="Gene3D" id="3.40.50.11340">
    <property type="match status" value="1"/>
</dbReference>
<reference evidence="19" key="1">
    <citation type="submission" date="2025-08" db="UniProtKB">
        <authorList>
            <consortium name="RefSeq"/>
        </authorList>
    </citation>
    <scope>IDENTIFICATION</scope>
</reference>
<keyword evidence="12" id="KW-0294">Fucose metabolism</keyword>
<gene>
    <name evidence="19" type="primary">LOC110975041</name>
</gene>